<reference evidence="3 4" key="1">
    <citation type="journal article" date="2019" name="Nat. Ecol. Evol.">
        <title>Megaphylogeny resolves global patterns of mushroom evolution.</title>
        <authorList>
            <person name="Varga T."/>
            <person name="Krizsan K."/>
            <person name="Foldi C."/>
            <person name="Dima B."/>
            <person name="Sanchez-Garcia M."/>
            <person name="Sanchez-Ramirez S."/>
            <person name="Szollosi G.J."/>
            <person name="Szarkandi J.G."/>
            <person name="Papp V."/>
            <person name="Albert L."/>
            <person name="Andreopoulos W."/>
            <person name="Angelini C."/>
            <person name="Antonin V."/>
            <person name="Barry K.W."/>
            <person name="Bougher N.L."/>
            <person name="Buchanan P."/>
            <person name="Buyck B."/>
            <person name="Bense V."/>
            <person name="Catcheside P."/>
            <person name="Chovatia M."/>
            <person name="Cooper J."/>
            <person name="Damon W."/>
            <person name="Desjardin D."/>
            <person name="Finy P."/>
            <person name="Geml J."/>
            <person name="Haridas S."/>
            <person name="Hughes K."/>
            <person name="Justo A."/>
            <person name="Karasinski D."/>
            <person name="Kautmanova I."/>
            <person name="Kiss B."/>
            <person name="Kocsube S."/>
            <person name="Kotiranta H."/>
            <person name="LaButti K.M."/>
            <person name="Lechner B.E."/>
            <person name="Liimatainen K."/>
            <person name="Lipzen A."/>
            <person name="Lukacs Z."/>
            <person name="Mihaltcheva S."/>
            <person name="Morgado L.N."/>
            <person name="Niskanen T."/>
            <person name="Noordeloos M.E."/>
            <person name="Ohm R.A."/>
            <person name="Ortiz-Santana B."/>
            <person name="Ovrebo C."/>
            <person name="Racz N."/>
            <person name="Riley R."/>
            <person name="Savchenko A."/>
            <person name="Shiryaev A."/>
            <person name="Soop K."/>
            <person name="Spirin V."/>
            <person name="Szebenyi C."/>
            <person name="Tomsovsky M."/>
            <person name="Tulloss R.E."/>
            <person name="Uehling J."/>
            <person name="Grigoriev I.V."/>
            <person name="Vagvolgyi C."/>
            <person name="Papp T."/>
            <person name="Martin F.M."/>
            <person name="Miettinen O."/>
            <person name="Hibbett D.S."/>
            <person name="Nagy L.G."/>
        </authorList>
    </citation>
    <scope>NUCLEOTIDE SEQUENCE [LARGE SCALE GENOMIC DNA]</scope>
    <source>
        <strain evidence="3 4">FP101781</strain>
    </source>
</reference>
<proteinExistence type="predicted"/>
<feature type="domain" description="AB hydrolase-1" evidence="2">
    <location>
        <begin position="119"/>
        <end position="382"/>
    </location>
</feature>
<dbReference type="STRING" id="71717.A0A4Y7SR20"/>
<keyword evidence="1" id="KW-0732">Signal</keyword>
<dbReference type="AlphaFoldDB" id="A0A4Y7SR20"/>
<keyword evidence="4" id="KW-1185">Reference proteome</keyword>
<dbReference type="Proteomes" id="UP000298030">
    <property type="component" value="Unassembled WGS sequence"/>
</dbReference>
<comment type="caution">
    <text evidence="3">The sequence shown here is derived from an EMBL/GenBank/DDBJ whole genome shotgun (WGS) entry which is preliminary data.</text>
</comment>
<evidence type="ECO:0000313" key="3">
    <source>
        <dbReference type="EMBL" id="TEB24084.1"/>
    </source>
</evidence>
<dbReference type="EMBL" id="QPFP01000070">
    <property type="protein sequence ID" value="TEB24084.1"/>
    <property type="molecule type" value="Genomic_DNA"/>
</dbReference>
<dbReference type="OrthoDB" id="1743579at2759"/>
<name>A0A4Y7SR20_COPMI</name>
<dbReference type="Pfam" id="PF12697">
    <property type="entry name" value="Abhydrolase_6"/>
    <property type="match status" value="1"/>
</dbReference>
<feature type="signal peptide" evidence="1">
    <location>
        <begin position="1"/>
        <end position="20"/>
    </location>
</feature>
<dbReference type="Gene3D" id="3.40.50.1820">
    <property type="entry name" value="alpha/beta hydrolase"/>
    <property type="match status" value="1"/>
</dbReference>
<evidence type="ECO:0000256" key="1">
    <source>
        <dbReference type="SAM" id="SignalP"/>
    </source>
</evidence>
<protein>
    <recommendedName>
        <fullName evidence="2">AB hydrolase-1 domain-containing protein</fullName>
    </recommendedName>
</protein>
<organism evidence="3 4">
    <name type="scientific">Coprinellus micaceus</name>
    <name type="common">Glistening ink-cap mushroom</name>
    <name type="synonym">Coprinus micaceus</name>
    <dbReference type="NCBI Taxonomy" id="71717"/>
    <lineage>
        <taxon>Eukaryota</taxon>
        <taxon>Fungi</taxon>
        <taxon>Dikarya</taxon>
        <taxon>Basidiomycota</taxon>
        <taxon>Agaricomycotina</taxon>
        <taxon>Agaricomycetes</taxon>
        <taxon>Agaricomycetidae</taxon>
        <taxon>Agaricales</taxon>
        <taxon>Agaricineae</taxon>
        <taxon>Psathyrellaceae</taxon>
        <taxon>Coprinellus</taxon>
    </lineage>
</organism>
<dbReference type="InterPro" id="IPR000073">
    <property type="entry name" value="AB_hydrolase_1"/>
</dbReference>
<dbReference type="InterPro" id="IPR029058">
    <property type="entry name" value="AB_hydrolase_fold"/>
</dbReference>
<dbReference type="SUPFAM" id="SSF53474">
    <property type="entry name" value="alpha/beta-Hydrolases"/>
    <property type="match status" value="1"/>
</dbReference>
<accession>A0A4Y7SR20</accession>
<feature type="chain" id="PRO_5021434246" description="AB hydrolase-1 domain-containing protein" evidence="1">
    <location>
        <begin position="21"/>
        <end position="391"/>
    </location>
</feature>
<evidence type="ECO:0000259" key="2">
    <source>
        <dbReference type="Pfam" id="PF12697"/>
    </source>
</evidence>
<gene>
    <name evidence="3" type="ORF">FA13DRAFT_1818090</name>
</gene>
<sequence>MPFLVKLLTLLPLLPLLALAQNESDSSRTRSEVAPSVGKCTSSILPVSIVANNTVLNLDPPKDQQALTDFILRWTSDPASVNAVVVGDGKTALNNNTYQIWTTLCLPSKPDAKNTVEFLLHAGGSDHTHWTLGGEGSKYNYAETALKAGHAVFFYDRLGVGKSQKPHGIKEVQTPTNMEVGAQLVKYLQGKQQFKRVIAVGHSYGSATLTGLVNVYGNFVDATILTGLTSHVQSFLPGLSTWSHSISAENDPKRFGSLGAEYTVWNNVINNQQNFFSYPNYDPAILQTTESNKWGLTLGEMLTSGALPTGKYSNPMLVVTGDQDYLTCGGNCMQAVGNYSNFVDATKELFSGIPGDKFSTYIPLNTGHNINAHLSTPETFARIQKWITDLA</sequence>
<evidence type="ECO:0000313" key="4">
    <source>
        <dbReference type="Proteomes" id="UP000298030"/>
    </source>
</evidence>